<evidence type="ECO:0000256" key="1">
    <source>
        <dbReference type="ARBA" id="ARBA00004651"/>
    </source>
</evidence>
<dbReference type="RefSeq" id="WP_094075780.1">
    <property type="nucleotide sequence ID" value="NZ_NBYO01000001.1"/>
</dbReference>
<evidence type="ECO:0000313" key="8">
    <source>
        <dbReference type="EMBL" id="OXT01811.1"/>
    </source>
</evidence>
<keyword evidence="2" id="KW-1003">Cell membrane</keyword>
<organism evidence="8 9">
    <name type="scientific">Notoacmeibacter marinus</name>
    <dbReference type="NCBI Taxonomy" id="1876515"/>
    <lineage>
        <taxon>Bacteria</taxon>
        <taxon>Pseudomonadati</taxon>
        <taxon>Pseudomonadota</taxon>
        <taxon>Alphaproteobacteria</taxon>
        <taxon>Hyphomicrobiales</taxon>
        <taxon>Notoacmeibacteraceae</taxon>
        <taxon>Notoacmeibacter</taxon>
    </lineage>
</organism>
<evidence type="ECO:0000256" key="6">
    <source>
        <dbReference type="SAM" id="Phobius"/>
    </source>
</evidence>
<keyword evidence="4 6" id="KW-1133">Transmembrane helix</keyword>
<evidence type="ECO:0000259" key="7">
    <source>
        <dbReference type="Pfam" id="PF01478"/>
    </source>
</evidence>
<evidence type="ECO:0000313" key="9">
    <source>
        <dbReference type="Proteomes" id="UP000215405"/>
    </source>
</evidence>
<name>A0A231V194_9HYPH</name>
<dbReference type="Gene3D" id="1.20.120.1220">
    <property type="match status" value="1"/>
</dbReference>
<dbReference type="PANTHER" id="PTHR36506:SF1">
    <property type="entry name" value="PREFLAGELLIN PEPTIDASE"/>
    <property type="match status" value="1"/>
</dbReference>
<dbReference type="InterPro" id="IPR052218">
    <property type="entry name" value="Preflagellin_Peptidase"/>
</dbReference>
<keyword evidence="5 6" id="KW-0472">Membrane</keyword>
<dbReference type="InterPro" id="IPR000045">
    <property type="entry name" value="Prepilin_IV_endopep_pep"/>
</dbReference>
<sequence>MIEAVILVVFPFCMIWAAISDSLSMTIANRVSLLLIASFLMLALSTGMSWPAIGLHLAVFLAVLTVTFALFAFGTMGGGDAKLIAATALWMGWGDPLLYYLLTASLAGGAVTMGVLVFRSNETVRFFAGRILGVNQQMPAYLEDKQSGVPYGLALGFAGLVVFPHSPMAQFVIERLAAT</sequence>
<feature type="transmembrane region" description="Helical" evidence="6">
    <location>
        <begin position="97"/>
        <end position="118"/>
    </location>
</feature>
<dbReference type="PANTHER" id="PTHR36506">
    <property type="entry name" value="PREFLAGELLIN PEPTIDASE"/>
    <property type="match status" value="1"/>
</dbReference>
<feature type="transmembrane region" description="Helical" evidence="6">
    <location>
        <begin position="27"/>
        <end position="45"/>
    </location>
</feature>
<protein>
    <submittedName>
        <fullName evidence="8">Peptidase</fullName>
    </submittedName>
</protein>
<keyword evidence="9" id="KW-1185">Reference proteome</keyword>
<keyword evidence="3 6" id="KW-0812">Transmembrane</keyword>
<dbReference type="GO" id="GO:0005886">
    <property type="term" value="C:plasma membrane"/>
    <property type="evidence" value="ECO:0007669"/>
    <property type="project" value="UniProtKB-SubCell"/>
</dbReference>
<evidence type="ECO:0000256" key="5">
    <source>
        <dbReference type="ARBA" id="ARBA00023136"/>
    </source>
</evidence>
<dbReference type="AlphaFoldDB" id="A0A231V194"/>
<evidence type="ECO:0000256" key="3">
    <source>
        <dbReference type="ARBA" id="ARBA00022692"/>
    </source>
</evidence>
<feature type="transmembrane region" description="Helical" evidence="6">
    <location>
        <begin position="57"/>
        <end position="77"/>
    </location>
</feature>
<reference evidence="9" key="1">
    <citation type="journal article" date="2017" name="Int. J. Syst. Evol. Microbiol.">
        <title>Notoacmeibacter marinus gen. nov., sp. nov., isolated from the gut of a limpet and proposal of Notoacmeibacteraceae fam. nov. in the order Rhizobiales of the class Alphaproteobacteria.</title>
        <authorList>
            <person name="Huang Z."/>
            <person name="Guo F."/>
            <person name="Lai Q."/>
        </authorList>
    </citation>
    <scope>NUCLEOTIDE SEQUENCE [LARGE SCALE GENOMIC DNA]</scope>
    <source>
        <strain evidence="9">XMTR2A4</strain>
    </source>
</reference>
<gene>
    <name evidence="8" type="ORF">B7H23_02340</name>
</gene>
<comment type="caution">
    <text evidence="8">The sequence shown here is derived from an EMBL/GenBank/DDBJ whole genome shotgun (WGS) entry which is preliminary data.</text>
</comment>
<proteinExistence type="predicted"/>
<feature type="domain" description="Prepilin type IV endopeptidase peptidase" evidence="7">
    <location>
        <begin position="9"/>
        <end position="112"/>
    </location>
</feature>
<dbReference type="GO" id="GO:0004190">
    <property type="term" value="F:aspartic-type endopeptidase activity"/>
    <property type="evidence" value="ECO:0007669"/>
    <property type="project" value="InterPro"/>
</dbReference>
<accession>A0A231V194</accession>
<dbReference type="Pfam" id="PF01478">
    <property type="entry name" value="Peptidase_A24"/>
    <property type="match status" value="1"/>
</dbReference>
<evidence type="ECO:0000256" key="4">
    <source>
        <dbReference type="ARBA" id="ARBA00022989"/>
    </source>
</evidence>
<comment type="subcellular location">
    <subcellularLocation>
        <location evidence="1">Cell membrane</location>
        <topology evidence="1">Multi-pass membrane protein</topology>
    </subcellularLocation>
</comment>
<dbReference type="EMBL" id="NBYO01000001">
    <property type="protein sequence ID" value="OXT01811.1"/>
    <property type="molecule type" value="Genomic_DNA"/>
</dbReference>
<evidence type="ECO:0000256" key="2">
    <source>
        <dbReference type="ARBA" id="ARBA00022475"/>
    </source>
</evidence>
<dbReference type="Proteomes" id="UP000215405">
    <property type="component" value="Unassembled WGS sequence"/>
</dbReference>